<dbReference type="SUPFAM" id="SSF141986">
    <property type="entry name" value="LD-carboxypeptidase A C-terminal domain-like"/>
    <property type="match status" value="1"/>
</dbReference>
<keyword evidence="3" id="KW-0645">Protease</keyword>
<dbReference type="Gene3D" id="3.40.50.10740">
    <property type="entry name" value="Class I glutamine amidotransferase-like"/>
    <property type="match status" value="1"/>
</dbReference>
<dbReference type="SUPFAM" id="SSF52317">
    <property type="entry name" value="Class I glutamine amidotransferase-like"/>
    <property type="match status" value="1"/>
</dbReference>
<keyword evidence="9" id="KW-1185">Reference proteome</keyword>
<evidence type="ECO:0000256" key="3">
    <source>
        <dbReference type="ARBA" id="ARBA00022670"/>
    </source>
</evidence>
<evidence type="ECO:0000313" key="8">
    <source>
        <dbReference type="EMBL" id="MDR6242453.1"/>
    </source>
</evidence>
<dbReference type="InterPro" id="IPR027478">
    <property type="entry name" value="LdcA_N"/>
</dbReference>
<protein>
    <submittedName>
        <fullName evidence="8">Muramoyltetrapeptide carboxypeptidase LdcA involved in peptidoglycan recycling</fullName>
    </submittedName>
</protein>
<keyword evidence="4" id="KW-0378">Hydrolase</keyword>
<dbReference type="PANTHER" id="PTHR30237:SF2">
    <property type="entry name" value="MUREIN TETRAPEPTIDE CARBOXYPEPTIDASE"/>
    <property type="match status" value="1"/>
</dbReference>
<dbReference type="Gene3D" id="3.50.30.60">
    <property type="entry name" value="LD-carboxypeptidase A C-terminal domain-like"/>
    <property type="match status" value="1"/>
</dbReference>
<proteinExistence type="inferred from homology"/>
<dbReference type="Pfam" id="PF02016">
    <property type="entry name" value="Peptidase_S66"/>
    <property type="match status" value="1"/>
</dbReference>
<dbReference type="PIRSF" id="PIRSF028757">
    <property type="entry name" value="LD-carboxypeptidase"/>
    <property type="match status" value="1"/>
</dbReference>
<evidence type="ECO:0000259" key="6">
    <source>
        <dbReference type="Pfam" id="PF02016"/>
    </source>
</evidence>
<comment type="similarity">
    <text evidence="1">Belongs to the peptidase S66 family.</text>
</comment>
<keyword evidence="2 8" id="KW-0121">Carboxypeptidase</keyword>
<reference evidence="8 9" key="1">
    <citation type="submission" date="2023-07" db="EMBL/GenBank/DDBJ databases">
        <title>Genomic Encyclopedia of Type Strains, Phase IV (KMG-IV): sequencing the most valuable type-strain genomes for metagenomic binning, comparative biology and taxonomic classification.</title>
        <authorList>
            <person name="Goeker M."/>
        </authorList>
    </citation>
    <scope>NUCLEOTIDE SEQUENCE [LARGE SCALE GENOMIC DNA]</scope>
    <source>
        <strain evidence="8 9">DSM 22170</strain>
    </source>
</reference>
<dbReference type="RefSeq" id="WP_188774910.1">
    <property type="nucleotide sequence ID" value="NZ_BMMB01000003.1"/>
</dbReference>
<sequence>MSTSSSFNPNNATSISSQPAQRVPYPAAITFPAPLQPGDRIALTAPSSGVRADLHQLVYRMRDYLIELGYEPVIGDSMWTNYKCVSLPKAERAAELERYLLDEEIKAIVPPWGGEFLMELLPLLNWERIRQLPPKWILGFSDISTLTFAYTLQTGYGSAHGPSGVDIAQSKDETTSRWHDLLTATSGQSIEQSSSAMYQSKADYSRAGFTLDAPTRWEWLGHEQQSEAELTVSGRLIGGCLDVLAALVGTPWAQVTDFIQQYGEQDGMIWYLESCELNAGAIYRHLWQMRQAGWFQHTHAVLIGRPAGYKPLQEFELIDALHMVFDELNIPVVYGVDIGHIPPQITMINGALAKVHVQNGSGTVTQTLA</sequence>
<evidence type="ECO:0000256" key="5">
    <source>
        <dbReference type="ARBA" id="ARBA00022825"/>
    </source>
</evidence>
<dbReference type="InterPro" id="IPR027461">
    <property type="entry name" value="Carboxypeptidase_A_C_sf"/>
</dbReference>
<dbReference type="InterPro" id="IPR040449">
    <property type="entry name" value="Peptidase_S66_N"/>
</dbReference>
<dbReference type="EMBL" id="JAVDQH010000001">
    <property type="protein sequence ID" value="MDR6242453.1"/>
    <property type="molecule type" value="Genomic_DNA"/>
</dbReference>
<accession>A0ABU1IW65</accession>
<dbReference type="InterPro" id="IPR040921">
    <property type="entry name" value="Peptidase_S66C"/>
</dbReference>
<evidence type="ECO:0000256" key="1">
    <source>
        <dbReference type="ARBA" id="ARBA00010233"/>
    </source>
</evidence>
<dbReference type="GO" id="GO:0004180">
    <property type="term" value="F:carboxypeptidase activity"/>
    <property type="evidence" value="ECO:0007669"/>
    <property type="project" value="UniProtKB-KW"/>
</dbReference>
<evidence type="ECO:0000256" key="4">
    <source>
        <dbReference type="ARBA" id="ARBA00022801"/>
    </source>
</evidence>
<organism evidence="8 9">
    <name type="scientific">Paenibacillus hunanensis</name>
    <dbReference type="NCBI Taxonomy" id="539262"/>
    <lineage>
        <taxon>Bacteria</taxon>
        <taxon>Bacillati</taxon>
        <taxon>Bacillota</taxon>
        <taxon>Bacilli</taxon>
        <taxon>Bacillales</taxon>
        <taxon>Paenibacillaceae</taxon>
        <taxon>Paenibacillus</taxon>
    </lineage>
</organism>
<feature type="domain" description="LD-carboxypeptidase C-terminal" evidence="7">
    <location>
        <begin position="233"/>
        <end position="355"/>
    </location>
</feature>
<dbReference type="PANTHER" id="PTHR30237">
    <property type="entry name" value="MURAMOYLTETRAPEPTIDE CARBOXYPEPTIDASE"/>
    <property type="match status" value="1"/>
</dbReference>
<evidence type="ECO:0000259" key="7">
    <source>
        <dbReference type="Pfam" id="PF17676"/>
    </source>
</evidence>
<feature type="domain" description="LD-carboxypeptidase N-terminal" evidence="6">
    <location>
        <begin position="41"/>
        <end position="161"/>
    </location>
</feature>
<name>A0ABU1IW65_9BACL</name>
<keyword evidence="5" id="KW-0720">Serine protease</keyword>
<gene>
    <name evidence="8" type="ORF">JOC58_000337</name>
</gene>
<dbReference type="Proteomes" id="UP001185028">
    <property type="component" value="Unassembled WGS sequence"/>
</dbReference>
<evidence type="ECO:0000313" key="9">
    <source>
        <dbReference type="Proteomes" id="UP001185028"/>
    </source>
</evidence>
<dbReference type="CDD" id="cd07062">
    <property type="entry name" value="Peptidase_S66_mccF_like"/>
    <property type="match status" value="1"/>
</dbReference>
<comment type="caution">
    <text evidence="8">The sequence shown here is derived from an EMBL/GenBank/DDBJ whole genome shotgun (WGS) entry which is preliminary data.</text>
</comment>
<evidence type="ECO:0000256" key="2">
    <source>
        <dbReference type="ARBA" id="ARBA00022645"/>
    </source>
</evidence>
<dbReference type="InterPro" id="IPR029062">
    <property type="entry name" value="Class_I_gatase-like"/>
</dbReference>
<dbReference type="Pfam" id="PF17676">
    <property type="entry name" value="Peptidase_S66C"/>
    <property type="match status" value="1"/>
</dbReference>
<dbReference type="InterPro" id="IPR003507">
    <property type="entry name" value="S66_fam"/>
</dbReference>